<evidence type="ECO:0000256" key="2">
    <source>
        <dbReference type="SAM" id="SignalP"/>
    </source>
</evidence>
<dbReference type="Pfam" id="PF12697">
    <property type="entry name" value="Abhydrolase_6"/>
    <property type="match status" value="1"/>
</dbReference>
<reference evidence="4 5" key="1">
    <citation type="journal article" date="2024" name="IMA Fungus">
        <title>IMA Genome - F19 : A genome assembly and annotation guide to empower mycologists, including annotated draft genome sequences of Ceratocystis pirilliformis, Diaporthe australafricana, Fusarium ophioides, Paecilomyces lecythidis, and Sporothrix stenoceras.</title>
        <authorList>
            <person name="Aylward J."/>
            <person name="Wilson A.M."/>
            <person name="Visagie C.M."/>
            <person name="Spraker J."/>
            <person name="Barnes I."/>
            <person name="Buitendag C."/>
            <person name="Ceriani C."/>
            <person name="Del Mar Angel L."/>
            <person name="du Plessis D."/>
            <person name="Fuchs T."/>
            <person name="Gasser K."/>
            <person name="Kramer D."/>
            <person name="Li W."/>
            <person name="Munsamy K."/>
            <person name="Piso A."/>
            <person name="Price J.L."/>
            <person name="Sonnekus B."/>
            <person name="Thomas C."/>
            <person name="van der Nest A."/>
            <person name="van Dijk A."/>
            <person name="van Heerden A."/>
            <person name="van Vuuren N."/>
            <person name="Yilmaz N."/>
            <person name="Duong T.A."/>
            <person name="van der Merwe N.A."/>
            <person name="Wingfield M.J."/>
            <person name="Wingfield B.D."/>
        </authorList>
    </citation>
    <scope>NUCLEOTIDE SEQUENCE [LARGE SCALE GENOMIC DNA]</scope>
    <source>
        <strain evidence="4 5">CMW 18300</strain>
    </source>
</reference>
<protein>
    <recommendedName>
        <fullName evidence="3">AB hydrolase-1 domain-containing protein</fullName>
    </recommendedName>
</protein>
<comment type="similarity">
    <text evidence="1">Belongs to the peptidase S33 family. ABHD4/ABHD5 subfamily.</text>
</comment>
<dbReference type="PANTHER" id="PTHR42886:SF29">
    <property type="entry name" value="PUMMELIG, ISOFORM A"/>
    <property type="match status" value="1"/>
</dbReference>
<dbReference type="Gene3D" id="3.40.50.1820">
    <property type="entry name" value="alpha/beta hydrolase"/>
    <property type="match status" value="1"/>
</dbReference>
<dbReference type="InterPro" id="IPR029058">
    <property type="entry name" value="AB_hydrolase_fold"/>
</dbReference>
<keyword evidence="2" id="KW-0732">Signal</keyword>
<evidence type="ECO:0000256" key="1">
    <source>
        <dbReference type="ARBA" id="ARBA00038097"/>
    </source>
</evidence>
<feature type="signal peptide" evidence="2">
    <location>
        <begin position="1"/>
        <end position="20"/>
    </location>
</feature>
<dbReference type="InterPro" id="IPR000073">
    <property type="entry name" value="AB_hydrolase_1"/>
</dbReference>
<feature type="domain" description="AB hydrolase-1" evidence="3">
    <location>
        <begin position="129"/>
        <end position="328"/>
    </location>
</feature>
<comment type="caution">
    <text evidence="4">The sequence shown here is derived from an EMBL/GenBank/DDBJ whole genome shotgun (WGS) entry which is preliminary data.</text>
</comment>
<sequence length="340" mass="36577">MAISMQIFTLALALAGSITAFPTSELSERDNQCTQIDIPVTVLEKRSILNITIKDDWDAAALTFNLTARDFGKPDDPLPIVGETASAVGSNYTVGATLCGTGGTILVTTHGIIESKLYYQPNLSNSDKYNFVDAALAAGYSVLNYDRIGVGSSSRIDPYIDAQFQVEVAVLNSLVAYTRQTVGAEKVVLVGHSYGAYLSTQSAALLGSSVDGLVLTGFSGTLEYFGPFGAGIGFRVATTQDPERWGHLGPAYLTSSDLYAETFAYFASPHFQHRVAEWSYDVASEPFAVAELPTLLATEIQYGNVTAPTLVLQGKHNLFLHEVAPQAFAIIFDFLKEQNV</sequence>
<keyword evidence="5" id="KW-1185">Reference proteome</keyword>
<dbReference type="Proteomes" id="UP001583177">
    <property type="component" value="Unassembled WGS sequence"/>
</dbReference>
<organism evidence="4 5">
    <name type="scientific">Diaporthe australafricana</name>
    <dbReference type="NCBI Taxonomy" id="127596"/>
    <lineage>
        <taxon>Eukaryota</taxon>
        <taxon>Fungi</taxon>
        <taxon>Dikarya</taxon>
        <taxon>Ascomycota</taxon>
        <taxon>Pezizomycotina</taxon>
        <taxon>Sordariomycetes</taxon>
        <taxon>Sordariomycetidae</taxon>
        <taxon>Diaporthales</taxon>
        <taxon>Diaporthaceae</taxon>
        <taxon>Diaporthe</taxon>
    </lineage>
</organism>
<dbReference type="EMBL" id="JAWRVE010000119">
    <property type="protein sequence ID" value="KAL1856837.1"/>
    <property type="molecule type" value="Genomic_DNA"/>
</dbReference>
<gene>
    <name evidence="4" type="ORF">Daus18300_010600</name>
</gene>
<evidence type="ECO:0000313" key="5">
    <source>
        <dbReference type="Proteomes" id="UP001583177"/>
    </source>
</evidence>
<proteinExistence type="inferred from homology"/>
<dbReference type="SUPFAM" id="SSF53474">
    <property type="entry name" value="alpha/beta-Hydrolases"/>
    <property type="match status" value="1"/>
</dbReference>
<accession>A0ABR3W9H8</accession>
<name>A0ABR3W9H8_9PEZI</name>
<evidence type="ECO:0000259" key="3">
    <source>
        <dbReference type="Pfam" id="PF12697"/>
    </source>
</evidence>
<dbReference type="PANTHER" id="PTHR42886">
    <property type="entry name" value="RE40534P-RELATED"/>
    <property type="match status" value="1"/>
</dbReference>
<feature type="chain" id="PRO_5047444867" description="AB hydrolase-1 domain-containing protein" evidence="2">
    <location>
        <begin position="21"/>
        <end position="340"/>
    </location>
</feature>
<evidence type="ECO:0000313" key="4">
    <source>
        <dbReference type="EMBL" id="KAL1856837.1"/>
    </source>
</evidence>